<reference evidence="1" key="1">
    <citation type="journal article" date="2020" name="Nat. Commun.">
        <title>Large-scale genome sequencing of mycorrhizal fungi provides insights into the early evolution of symbiotic traits.</title>
        <authorList>
            <person name="Miyauchi S."/>
            <person name="Kiss E."/>
            <person name="Kuo A."/>
            <person name="Drula E."/>
            <person name="Kohler A."/>
            <person name="Sanchez-Garcia M."/>
            <person name="Morin E."/>
            <person name="Andreopoulos B."/>
            <person name="Barry K.W."/>
            <person name="Bonito G."/>
            <person name="Buee M."/>
            <person name="Carver A."/>
            <person name="Chen C."/>
            <person name="Cichocki N."/>
            <person name="Clum A."/>
            <person name="Culley D."/>
            <person name="Crous P.W."/>
            <person name="Fauchery L."/>
            <person name="Girlanda M."/>
            <person name="Hayes R.D."/>
            <person name="Keri Z."/>
            <person name="LaButti K."/>
            <person name="Lipzen A."/>
            <person name="Lombard V."/>
            <person name="Magnuson J."/>
            <person name="Maillard F."/>
            <person name="Murat C."/>
            <person name="Nolan M."/>
            <person name="Ohm R.A."/>
            <person name="Pangilinan J."/>
            <person name="Pereira M.F."/>
            <person name="Perotto S."/>
            <person name="Peter M."/>
            <person name="Pfister S."/>
            <person name="Riley R."/>
            <person name="Sitrit Y."/>
            <person name="Stielow J.B."/>
            <person name="Szollosi G."/>
            <person name="Zifcakova L."/>
            <person name="Stursova M."/>
            <person name="Spatafora J.W."/>
            <person name="Tedersoo L."/>
            <person name="Vaario L.M."/>
            <person name="Yamada A."/>
            <person name="Yan M."/>
            <person name="Wang P."/>
            <person name="Xu J."/>
            <person name="Bruns T."/>
            <person name="Baldrian P."/>
            <person name="Vilgalys R."/>
            <person name="Dunand C."/>
            <person name="Henrissat B."/>
            <person name="Grigoriev I.V."/>
            <person name="Hibbett D."/>
            <person name="Nagy L.G."/>
            <person name="Martin F.M."/>
        </authorList>
    </citation>
    <scope>NUCLEOTIDE SEQUENCE</scope>
    <source>
        <strain evidence="1">UP504</strain>
    </source>
</reference>
<proteinExistence type="predicted"/>
<name>A0A9P6DNW8_9AGAM</name>
<accession>A0A9P6DNW8</accession>
<dbReference type="Proteomes" id="UP000886523">
    <property type="component" value="Unassembled WGS sequence"/>
</dbReference>
<dbReference type="EMBL" id="MU129060">
    <property type="protein sequence ID" value="KAF9508387.1"/>
    <property type="molecule type" value="Genomic_DNA"/>
</dbReference>
<evidence type="ECO:0000313" key="1">
    <source>
        <dbReference type="EMBL" id="KAF9508387.1"/>
    </source>
</evidence>
<protein>
    <submittedName>
        <fullName evidence="1">Uncharacterized protein</fullName>
    </submittedName>
</protein>
<keyword evidence="2" id="KW-1185">Reference proteome</keyword>
<evidence type="ECO:0000313" key="2">
    <source>
        <dbReference type="Proteomes" id="UP000886523"/>
    </source>
</evidence>
<sequence>MPNSEVPSHTVSAVVSELRNGVEPGGGGGSGSSGLGQLEGLRPFHLAWQASSSWRPLGWGLHSYVTKKGYVRKGNSQGSTKLLNEEKLSTGLGLESYRFLSGNIPGFQTVAFRLNASKWETGALNCCSQAHMVIHILSHLKNSYDPRLGTSSRVAGLLAKASRVAGVPYGGNWIHFLTSSPEDRLQGFSKSCSTKWVDHSRPHGFLQLWRLHTVAV</sequence>
<organism evidence="1 2">
    <name type="scientific">Hydnum rufescens UP504</name>
    <dbReference type="NCBI Taxonomy" id="1448309"/>
    <lineage>
        <taxon>Eukaryota</taxon>
        <taxon>Fungi</taxon>
        <taxon>Dikarya</taxon>
        <taxon>Basidiomycota</taxon>
        <taxon>Agaricomycotina</taxon>
        <taxon>Agaricomycetes</taxon>
        <taxon>Cantharellales</taxon>
        <taxon>Hydnaceae</taxon>
        <taxon>Hydnum</taxon>
    </lineage>
</organism>
<gene>
    <name evidence="1" type="ORF">BS47DRAFT_1365998</name>
</gene>
<dbReference type="AlphaFoldDB" id="A0A9P6DNW8"/>
<comment type="caution">
    <text evidence="1">The sequence shown here is derived from an EMBL/GenBank/DDBJ whole genome shotgun (WGS) entry which is preliminary data.</text>
</comment>